<dbReference type="GO" id="GO:0052851">
    <property type="term" value="F:ferric-chelate reductase (NADPH) activity"/>
    <property type="evidence" value="ECO:0007669"/>
    <property type="project" value="UniProtKB-EC"/>
</dbReference>
<dbReference type="EMBL" id="GL996515">
    <property type="protein sequence ID" value="EGV64976.1"/>
    <property type="molecule type" value="Genomic_DNA"/>
</dbReference>
<dbReference type="InterPro" id="IPR017927">
    <property type="entry name" value="FAD-bd_FR_type"/>
</dbReference>
<evidence type="ECO:0000256" key="5">
    <source>
        <dbReference type="ARBA" id="ARBA00022475"/>
    </source>
</evidence>
<keyword evidence="5" id="KW-1003">Cell membrane</keyword>
<evidence type="ECO:0000259" key="16">
    <source>
        <dbReference type="PROSITE" id="PS51384"/>
    </source>
</evidence>
<keyword evidence="10 15" id="KW-1133">Transmembrane helix</keyword>
<feature type="transmembrane region" description="Helical" evidence="15">
    <location>
        <begin position="23"/>
        <end position="47"/>
    </location>
</feature>
<evidence type="ECO:0000256" key="15">
    <source>
        <dbReference type="SAM" id="Phobius"/>
    </source>
</evidence>
<organism evidence="18">
    <name type="scientific">Candida tenuis (strain ATCC 10573 / BCRC 21748 / CBS 615 / JCM 9827 / NBRC 10315 / NRRL Y-1498 / VKM Y-70)</name>
    <name type="common">Yeast</name>
    <name type="synonym">Yamadazyma tenuis</name>
    <dbReference type="NCBI Taxonomy" id="590646"/>
    <lineage>
        <taxon>Eukaryota</taxon>
        <taxon>Fungi</taxon>
        <taxon>Dikarya</taxon>
        <taxon>Ascomycota</taxon>
        <taxon>Saccharomycotina</taxon>
        <taxon>Pichiomycetes</taxon>
        <taxon>Debaryomycetaceae</taxon>
        <taxon>Yamadazyma</taxon>
    </lineage>
</organism>
<dbReference type="HOGENOM" id="CLU_032568_0_0_1"/>
<dbReference type="InterPro" id="IPR051410">
    <property type="entry name" value="Ferric/Cupric_Reductase"/>
</dbReference>
<dbReference type="InterPro" id="IPR013121">
    <property type="entry name" value="Fe_red_NAD-bd_6"/>
</dbReference>
<keyword evidence="9" id="KW-0249">Electron transport</keyword>
<dbReference type="EC" id="1.16.1.9" evidence="3"/>
<dbReference type="PANTHER" id="PTHR32361:SF28">
    <property type="entry name" value="FRP1P"/>
    <property type="match status" value="1"/>
</dbReference>
<comment type="catalytic activity">
    <reaction evidence="14">
        <text>2 a Fe(II)-siderophore + NADP(+) + H(+) = 2 a Fe(III)-siderophore + NADPH</text>
        <dbReference type="Rhea" id="RHEA:28795"/>
        <dbReference type="Rhea" id="RHEA-COMP:11342"/>
        <dbReference type="Rhea" id="RHEA-COMP:11344"/>
        <dbReference type="ChEBI" id="CHEBI:15378"/>
        <dbReference type="ChEBI" id="CHEBI:29033"/>
        <dbReference type="ChEBI" id="CHEBI:29034"/>
        <dbReference type="ChEBI" id="CHEBI:57783"/>
        <dbReference type="ChEBI" id="CHEBI:58349"/>
        <dbReference type="EC" id="1.16.1.9"/>
    </reaction>
</comment>
<feature type="transmembrane region" description="Helical" evidence="15">
    <location>
        <begin position="85"/>
        <end position="105"/>
    </location>
</feature>
<proteinExistence type="inferred from homology"/>
<dbReference type="GO" id="GO:0006879">
    <property type="term" value="P:intracellular iron ion homeostasis"/>
    <property type="evidence" value="ECO:0007669"/>
    <property type="project" value="TreeGrafter"/>
</dbReference>
<dbReference type="InterPro" id="IPR013112">
    <property type="entry name" value="FAD-bd_8"/>
</dbReference>
<dbReference type="Pfam" id="PF08030">
    <property type="entry name" value="NAD_binding_6"/>
    <property type="match status" value="1"/>
</dbReference>
<keyword evidence="6" id="KW-0285">Flavoprotein</keyword>
<evidence type="ECO:0000313" key="17">
    <source>
        <dbReference type="EMBL" id="EGV64976.1"/>
    </source>
</evidence>
<evidence type="ECO:0000256" key="1">
    <source>
        <dbReference type="ARBA" id="ARBA00004651"/>
    </source>
</evidence>
<feature type="transmembrane region" description="Helical" evidence="15">
    <location>
        <begin position="223"/>
        <end position="244"/>
    </location>
</feature>
<gene>
    <name evidence="17" type="ORF">CANTEDRAFT_121249</name>
</gene>
<comment type="similarity">
    <text evidence="2">Belongs to the ferric reductase (FRE) family.</text>
</comment>
<dbReference type="SFLD" id="SFLDG01168">
    <property type="entry name" value="Ferric_reductase_subgroup_(FRE"/>
    <property type="match status" value="1"/>
</dbReference>
<evidence type="ECO:0000313" key="18">
    <source>
        <dbReference type="Proteomes" id="UP000000707"/>
    </source>
</evidence>
<keyword evidence="4" id="KW-0813">Transport</keyword>
<evidence type="ECO:0000256" key="4">
    <source>
        <dbReference type="ARBA" id="ARBA00022448"/>
    </source>
</evidence>
<keyword evidence="7 15" id="KW-0812">Transmembrane</keyword>
<evidence type="ECO:0000256" key="11">
    <source>
        <dbReference type="ARBA" id="ARBA00023002"/>
    </source>
</evidence>
<dbReference type="PANTHER" id="PTHR32361">
    <property type="entry name" value="FERRIC/CUPRIC REDUCTASE TRANSMEMBRANE COMPONENT"/>
    <property type="match status" value="1"/>
</dbReference>
<evidence type="ECO:0000256" key="9">
    <source>
        <dbReference type="ARBA" id="ARBA00022982"/>
    </source>
</evidence>
<evidence type="ECO:0000256" key="10">
    <source>
        <dbReference type="ARBA" id="ARBA00022989"/>
    </source>
</evidence>
<keyword evidence="12" id="KW-0406">Ion transport</keyword>
<dbReference type="GO" id="GO:0005886">
    <property type="term" value="C:plasma membrane"/>
    <property type="evidence" value="ECO:0007669"/>
    <property type="project" value="UniProtKB-SubCell"/>
</dbReference>
<dbReference type="GO" id="GO:0006826">
    <property type="term" value="P:iron ion transport"/>
    <property type="evidence" value="ECO:0007669"/>
    <property type="project" value="UniProtKB-ARBA"/>
</dbReference>
<dbReference type="OrthoDB" id="3944240at2759"/>
<feature type="transmembrane region" description="Helical" evidence="15">
    <location>
        <begin position="164"/>
        <end position="185"/>
    </location>
</feature>
<comment type="subcellular location">
    <subcellularLocation>
        <location evidence="1">Cell membrane</location>
        <topology evidence="1">Multi-pass membrane protein</topology>
    </subcellularLocation>
</comment>
<feature type="domain" description="FAD-binding FR-type" evidence="16">
    <location>
        <begin position="248"/>
        <end position="409"/>
    </location>
</feature>
<dbReference type="InterPro" id="IPR017938">
    <property type="entry name" value="Riboflavin_synthase-like_b-brl"/>
</dbReference>
<dbReference type="SUPFAM" id="SSF52343">
    <property type="entry name" value="Ferredoxin reductase-like, C-terminal NADP-linked domain"/>
    <property type="match status" value="1"/>
</dbReference>
<dbReference type="eggNOG" id="KOG0039">
    <property type="taxonomic scope" value="Eukaryota"/>
</dbReference>
<dbReference type="SFLD" id="SFLDS00052">
    <property type="entry name" value="Ferric_Reductase_Domain"/>
    <property type="match status" value="1"/>
</dbReference>
<protein>
    <recommendedName>
        <fullName evidence="3">ferric-chelate reductase (NADPH)</fullName>
        <ecNumber evidence="3">1.16.1.9</ecNumber>
    </recommendedName>
</protein>
<evidence type="ECO:0000256" key="7">
    <source>
        <dbReference type="ARBA" id="ARBA00022692"/>
    </source>
</evidence>
<dbReference type="SUPFAM" id="SSF63380">
    <property type="entry name" value="Riboflavin synthase domain-like"/>
    <property type="match status" value="1"/>
</dbReference>
<dbReference type="Gene3D" id="3.40.50.80">
    <property type="entry name" value="Nucleotide-binding domain of ferredoxin-NADP reductase (FNR) module"/>
    <property type="match status" value="1"/>
</dbReference>
<accession>G3B1I2</accession>
<evidence type="ECO:0000256" key="14">
    <source>
        <dbReference type="ARBA" id="ARBA00048483"/>
    </source>
</evidence>
<reference evidence="17 18" key="1">
    <citation type="journal article" date="2011" name="Proc. Natl. Acad. Sci. U.S.A.">
        <title>Comparative genomics of xylose-fermenting fungi for enhanced biofuel production.</title>
        <authorList>
            <person name="Wohlbach D.J."/>
            <person name="Kuo A."/>
            <person name="Sato T.K."/>
            <person name="Potts K.M."/>
            <person name="Salamov A.A."/>
            <person name="LaButti K.M."/>
            <person name="Sun H."/>
            <person name="Clum A."/>
            <person name="Pangilinan J.L."/>
            <person name="Lindquist E.A."/>
            <person name="Lucas S."/>
            <person name="Lapidus A."/>
            <person name="Jin M."/>
            <person name="Gunawan C."/>
            <person name="Balan V."/>
            <person name="Dale B.E."/>
            <person name="Jeffries T.W."/>
            <person name="Zinkel R."/>
            <person name="Barry K.W."/>
            <person name="Grigoriev I.V."/>
            <person name="Gasch A.P."/>
        </authorList>
    </citation>
    <scope>NUCLEOTIDE SEQUENCE [LARGE SCALE GENOMIC DNA]</scope>
    <source>
        <strain evidence="18">ATCC 10573 / BCRC 21748 / CBS 615 / JCM 9827 / NBRC 10315 / NRRL Y-1498 / VKM Y-70</strain>
    </source>
</reference>
<dbReference type="PROSITE" id="PS51384">
    <property type="entry name" value="FAD_FR"/>
    <property type="match status" value="1"/>
</dbReference>
<evidence type="ECO:0000256" key="2">
    <source>
        <dbReference type="ARBA" id="ARBA00006278"/>
    </source>
</evidence>
<dbReference type="InterPro" id="IPR039261">
    <property type="entry name" value="FNR_nucleotide-bd"/>
</dbReference>
<keyword evidence="11" id="KW-0560">Oxidoreductase</keyword>
<name>G3B1I2_CANTC</name>
<evidence type="ECO:0000256" key="8">
    <source>
        <dbReference type="ARBA" id="ARBA00022827"/>
    </source>
</evidence>
<evidence type="ECO:0000256" key="12">
    <source>
        <dbReference type="ARBA" id="ARBA00023065"/>
    </source>
</evidence>
<keyword evidence="8" id="KW-0274">FAD</keyword>
<dbReference type="Pfam" id="PF01794">
    <property type="entry name" value="Ferric_reduct"/>
    <property type="match status" value="1"/>
</dbReference>
<keyword evidence="13 15" id="KW-0472">Membrane</keyword>
<evidence type="ECO:0000256" key="13">
    <source>
        <dbReference type="ARBA" id="ARBA00023136"/>
    </source>
</evidence>
<dbReference type="Proteomes" id="UP000000707">
    <property type="component" value="Unassembled WGS sequence"/>
</dbReference>
<keyword evidence="18" id="KW-1185">Reference proteome</keyword>
<dbReference type="InterPro" id="IPR013130">
    <property type="entry name" value="Fe3_Rdtase_TM_dom"/>
</dbReference>
<feature type="transmembrane region" description="Helical" evidence="15">
    <location>
        <begin position="191"/>
        <end position="211"/>
    </location>
</feature>
<evidence type="ECO:0000256" key="6">
    <source>
        <dbReference type="ARBA" id="ARBA00022630"/>
    </source>
</evidence>
<dbReference type="CDD" id="cd06186">
    <property type="entry name" value="NOX_Duox_like_FAD_NADP"/>
    <property type="match status" value="1"/>
</dbReference>
<dbReference type="Pfam" id="PF08022">
    <property type="entry name" value="FAD_binding_8"/>
    <property type="match status" value="1"/>
</dbReference>
<dbReference type="AlphaFoldDB" id="G3B1I2"/>
<sequence>MADPVPFYLQPYVENDRNEKFQWLTYGVVLIAFGLHGIIFHWIPIYLRKQRSESSNITPRYFTFLRGWELLNVSHKFTIPLLGSFYIQPSMFLLFAAYLAIMGVFSMSQVSDITYLPRLYVVAKRISKVSLSNLPLIYVMIIKNDLVTSLTGIKHDKLLFFHKWFSRTMFTMISIHVVLASRYWLHLGFPVMLVIPPQIFGFIAFGSFFLLNFASFKFIRRWAYDFFLVQHRVFSFIMLLFVLFHNSTNTTGAVVLSVHQLVIDNILCRIIAFVHTRQSPTKGKSTFEILDEDTVLVTVKLNAFPYSEMKWWRRFLPKWNTWKAGQHVYLTVPKVKWFQKHPFTIASISESGEMKFVIRVQKGFTKKLRNKILSKGAPAVDHEKNEENEDDDVVLKATFAGPFGAQYQPLITFDSVLFFGAGSGAAFSFPVCLDLLNTIQRRNSVHDYFGRNPSPLIKLVWAIKKSANVCWFRFVLDELAQYCQEGLLSIDVYVTQEKDRELYDISEGISVSQTGSSVTIYDVPNVKFHYSRPNIDGVIKHHVDHLKDGTNFRSMAVVSCGPLAFNHTIEKECQKQRWDMEAPDIYCYTESFG</sequence>
<evidence type="ECO:0000256" key="3">
    <source>
        <dbReference type="ARBA" id="ARBA00012668"/>
    </source>
</evidence>
<dbReference type="STRING" id="590646.G3B1I2"/>
<dbReference type="GO" id="GO:0015677">
    <property type="term" value="P:copper ion import"/>
    <property type="evidence" value="ECO:0007669"/>
    <property type="project" value="TreeGrafter"/>
</dbReference>